<dbReference type="GO" id="GO:0006508">
    <property type="term" value="P:proteolysis"/>
    <property type="evidence" value="ECO:0007669"/>
    <property type="project" value="InterPro"/>
</dbReference>
<name>A0A918VCS9_9FLAO</name>
<protein>
    <submittedName>
        <fullName evidence="5">Proline iminopeptidase</fullName>
    </submittedName>
</protein>
<evidence type="ECO:0000256" key="1">
    <source>
        <dbReference type="ARBA" id="ARBA00010088"/>
    </source>
</evidence>
<accession>A0A918VCS9</accession>
<organism evidence="5 6">
    <name type="scientific">Algibacter mikhailovii</name>
    <dbReference type="NCBI Taxonomy" id="425498"/>
    <lineage>
        <taxon>Bacteria</taxon>
        <taxon>Pseudomonadati</taxon>
        <taxon>Bacteroidota</taxon>
        <taxon>Flavobacteriia</taxon>
        <taxon>Flavobacteriales</taxon>
        <taxon>Flavobacteriaceae</taxon>
        <taxon>Algibacter</taxon>
    </lineage>
</organism>
<dbReference type="NCBIfam" id="TIGR01250">
    <property type="entry name" value="pro_imino_pep_2"/>
    <property type="match status" value="1"/>
</dbReference>
<gene>
    <name evidence="5" type="primary">pip</name>
    <name evidence="5" type="ORF">GCM10007028_30110</name>
</gene>
<reference evidence="5" key="1">
    <citation type="journal article" date="2014" name="Int. J. Syst. Evol. Microbiol.">
        <title>Complete genome sequence of Corynebacterium casei LMG S-19264T (=DSM 44701T), isolated from a smear-ripened cheese.</title>
        <authorList>
            <consortium name="US DOE Joint Genome Institute (JGI-PGF)"/>
            <person name="Walter F."/>
            <person name="Albersmeier A."/>
            <person name="Kalinowski J."/>
            <person name="Ruckert C."/>
        </authorList>
    </citation>
    <scope>NUCLEOTIDE SEQUENCE</scope>
    <source>
        <strain evidence="5">KCTC 12710</strain>
    </source>
</reference>
<evidence type="ECO:0000313" key="6">
    <source>
        <dbReference type="Proteomes" id="UP000636004"/>
    </source>
</evidence>
<dbReference type="Gene3D" id="3.40.50.1820">
    <property type="entry name" value="alpha/beta hydrolase"/>
    <property type="match status" value="1"/>
</dbReference>
<comment type="similarity">
    <text evidence="1">Belongs to the peptidase S33 family.</text>
</comment>
<reference evidence="5" key="2">
    <citation type="submission" date="2020-09" db="EMBL/GenBank/DDBJ databases">
        <authorList>
            <person name="Sun Q."/>
            <person name="Kim S."/>
        </authorList>
    </citation>
    <scope>NUCLEOTIDE SEQUENCE</scope>
    <source>
        <strain evidence="5">KCTC 12710</strain>
    </source>
</reference>
<dbReference type="EMBL" id="BMWZ01000007">
    <property type="protein sequence ID" value="GGZ89788.1"/>
    <property type="molecule type" value="Genomic_DNA"/>
</dbReference>
<sequence>MGEGDKTPILCLHGGPGGTSRSYYNLSEISNKHPVIFFDQLGSGLSDHHQDTTLLKVDLFVEQVKAIKSELKLNEFYLLGSSWGAALALEYYKHYPKGIKGIIFNSPYFSTPIWTNDAAVLISKLPDSIQNAIYIAEKDSVFNTSSYIAADSYFASKHGRRKEFIKHPYDTLISKRNNFIYNYMWGPSEFTATGTLKNYDNVESLKKVTIPALFTTGEFDEARPETVKSLSKLIEGATFVSIPDAGHFSLNDNRPAVVKAIQEFIDHQEN</sequence>
<dbReference type="InterPro" id="IPR002410">
    <property type="entry name" value="Peptidase_S33"/>
</dbReference>
<dbReference type="PRINTS" id="PR00793">
    <property type="entry name" value="PROAMNOPTASE"/>
</dbReference>
<proteinExistence type="inferred from homology"/>
<dbReference type="Proteomes" id="UP000636004">
    <property type="component" value="Unassembled WGS sequence"/>
</dbReference>
<evidence type="ECO:0000256" key="2">
    <source>
        <dbReference type="ARBA" id="ARBA00022801"/>
    </source>
</evidence>
<dbReference type="InterPro" id="IPR050266">
    <property type="entry name" value="AB_hydrolase_sf"/>
</dbReference>
<dbReference type="SUPFAM" id="SSF53474">
    <property type="entry name" value="alpha/beta-Hydrolases"/>
    <property type="match status" value="1"/>
</dbReference>
<keyword evidence="6" id="KW-1185">Reference proteome</keyword>
<dbReference type="Pfam" id="PF00561">
    <property type="entry name" value="Abhydrolase_1"/>
    <property type="match status" value="1"/>
</dbReference>
<dbReference type="InterPro" id="IPR000073">
    <property type="entry name" value="AB_hydrolase_1"/>
</dbReference>
<evidence type="ECO:0000256" key="3">
    <source>
        <dbReference type="PIRSR" id="PIRSR005539-1"/>
    </source>
</evidence>
<comment type="caution">
    <text evidence="5">The sequence shown here is derived from an EMBL/GenBank/DDBJ whole genome shotgun (WGS) entry which is preliminary data.</text>
</comment>
<dbReference type="InterPro" id="IPR005945">
    <property type="entry name" value="Pro_imino_pep"/>
</dbReference>
<feature type="domain" description="AB hydrolase-1" evidence="4">
    <location>
        <begin position="8"/>
        <end position="250"/>
    </location>
</feature>
<dbReference type="PIRSF" id="PIRSF005539">
    <property type="entry name" value="Pept_S33_TRI_F1"/>
    <property type="match status" value="1"/>
</dbReference>
<dbReference type="AlphaFoldDB" id="A0A918VCS9"/>
<dbReference type="PANTHER" id="PTHR43798">
    <property type="entry name" value="MONOACYLGLYCEROL LIPASE"/>
    <property type="match status" value="1"/>
</dbReference>
<feature type="active site" description="Proton donor" evidence="3">
    <location>
        <position position="247"/>
    </location>
</feature>
<keyword evidence="2" id="KW-0378">Hydrolase</keyword>
<feature type="active site" evidence="3">
    <location>
        <position position="220"/>
    </location>
</feature>
<feature type="active site" description="Nucleophile" evidence="3">
    <location>
        <position position="82"/>
    </location>
</feature>
<evidence type="ECO:0000259" key="4">
    <source>
        <dbReference type="Pfam" id="PF00561"/>
    </source>
</evidence>
<dbReference type="GO" id="GO:0008233">
    <property type="term" value="F:peptidase activity"/>
    <property type="evidence" value="ECO:0007669"/>
    <property type="project" value="InterPro"/>
</dbReference>
<evidence type="ECO:0000313" key="5">
    <source>
        <dbReference type="EMBL" id="GGZ89788.1"/>
    </source>
</evidence>
<dbReference type="InterPro" id="IPR029058">
    <property type="entry name" value="AB_hydrolase_fold"/>
</dbReference>